<keyword evidence="1" id="KW-0678">Repressor</keyword>
<evidence type="ECO:0000256" key="4">
    <source>
        <dbReference type="ARBA" id="ARBA00023125"/>
    </source>
</evidence>
<proteinExistence type="predicted"/>
<reference evidence="6" key="1">
    <citation type="submission" date="2013-08" db="EMBL/GenBank/DDBJ databases">
        <authorList>
            <person name="Mendez C."/>
            <person name="Richter M."/>
            <person name="Ferrer M."/>
            <person name="Sanchez J."/>
        </authorList>
    </citation>
    <scope>NUCLEOTIDE SEQUENCE</scope>
</reference>
<dbReference type="Gene3D" id="1.20.5.780">
    <property type="entry name" value="Single helix bin"/>
    <property type="match status" value="1"/>
</dbReference>
<organism evidence="6">
    <name type="scientific">mine drainage metagenome</name>
    <dbReference type="NCBI Taxonomy" id="410659"/>
    <lineage>
        <taxon>unclassified sequences</taxon>
        <taxon>metagenomes</taxon>
        <taxon>ecological metagenomes</taxon>
    </lineage>
</organism>
<reference evidence="6" key="2">
    <citation type="journal article" date="2014" name="ISME J.">
        <title>Microbial stratification in low pH oxic and suboxic macroscopic growths along an acid mine drainage.</title>
        <authorList>
            <person name="Mendez-Garcia C."/>
            <person name="Mesa V."/>
            <person name="Sprenger R.R."/>
            <person name="Richter M."/>
            <person name="Diez M.S."/>
            <person name="Solano J."/>
            <person name="Bargiela R."/>
            <person name="Golyshina O.V."/>
            <person name="Manteca A."/>
            <person name="Ramos J.L."/>
            <person name="Gallego J.R."/>
            <person name="Llorente I."/>
            <person name="Martins Dos Santos V.A."/>
            <person name="Jensen O.N."/>
            <person name="Pelaez A.I."/>
            <person name="Sanchez J."/>
            <person name="Ferrer M."/>
        </authorList>
    </citation>
    <scope>NUCLEOTIDE SEQUENCE</scope>
</reference>
<evidence type="ECO:0000256" key="1">
    <source>
        <dbReference type="ARBA" id="ARBA00022491"/>
    </source>
</evidence>
<protein>
    <submittedName>
        <fullName evidence="6">Protein containing DUF1778</fullName>
    </submittedName>
</protein>
<keyword evidence="4" id="KW-0238">DNA-binding</keyword>
<accession>T1AKU7</accession>
<keyword evidence="3" id="KW-0805">Transcription regulation</keyword>
<name>T1AKU7_9ZZZZ</name>
<keyword evidence="5" id="KW-0804">Transcription</keyword>
<keyword evidence="2" id="KW-1277">Toxin-antitoxin system</keyword>
<dbReference type="PANTHER" id="PTHR35401:SF1">
    <property type="entry name" value="CYTOPLASMIC PROTEIN"/>
    <property type="match status" value="1"/>
</dbReference>
<sequence>MPNSAKRRDERLELRLTPTAKTMLRRAAEVENKSISSFVLDKGLEAAAQTLADRREFRLDAKHYDAFVAALDAPARTRPRLEKLLTTRSVLE</sequence>
<dbReference type="Pfam" id="PF08681">
    <property type="entry name" value="TacA1"/>
    <property type="match status" value="1"/>
</dbReference>
<dbReference type="EMBL" id="AUZZ01007394">
    <property type="protein sequence ID" value="EQD42655.1"/>
    <property type="molecule type" value="Genomic_DNA"/>
</dbReference>
<evidence type="ECO:0000256" key="3">
    <source>
        <dbReference type="ARBA" id="ARBA00023015"/>
    </source>
</evidence>
<gene>
    <name evidence="6" type="ORF">B2A_10245</name>
</gene>
<evidence type="ECO:0000256" key="2">
    <source>
        <dbReference type="ARBA" id="ARBA00022649"/>
    </source>
</evidence>
<dbReference type="GO" id="GO:0003677">
    <property type="term" value="F:DNA binding"/>
    <property type="evidence" value="ECO:0007669"/>
    <property type="project" value="UniProtKB-KW"/>
</dbReference>
<evidence type="ECO:0000256" key="5">
    <source>
        <dbReference type="ARBA" id="ARBA00023163"/>
    </source>
</evidence>
<evidence type="ECO:0000313" key="6">
    <source>
        <dbReference type="EMBL" id="EQD42655.1"/>
    </source>
</evidence>
<dbReference type="SUPFAM" id="SSF47598">
    <property type="entry name" value="Ribbon-helix-helix"/>
    <property type="match status" value="1"/>
</dbReference>
<comment type="caution">
    <text evidence="6">The sequence shown here is derived from an EMBL/GenBank/DDBJ whole genome shotgun (WGS) entry which is preliminary data.</text>
</comment>
<dbReference type="AlphaFoldDB" id="T1AKU7"/>
<dbReference type="InterPro" id="IPR014795">
    <property type="entry name" value="TacA_1-like"/>
</dbReference>
<dbReference type="GO" id="GO:0006355">
    <property type="term" value="P:regulation of DNA-templated transcription"/>
    <property type="evidence" value="ECO:0007669"/>
    <property type="project" value="InterPro"/>
</dbReference>
<dbReference type="PANTHER" id="PTHR35401">
    <property type="entry name" value="COPG FAMILY HELIX-TURN-HELIX PROTEIN-RELATED-RELATED"/>
    <property type="match status" value="1"/>
</dbReference>
<dbReference type="InterPro" id="IPR010985">
    <property type="entry name" value="Ribbon_hlx_hlx"/>
</dbReference>